<gene>
    <name evidence="8" type="ORF">PCON_05095</name>
</gene>
<feature type="compositionally biased region" description="Basic and acidic residues" evidence="6">
    <location>
        <begin position="111"/>
        <end position="123"/>
    </location>
</feature>
<evidence type="ECO:0000313" key="8">
    <source>
        <dbReference type="EMBL" id="CCX05508.1"/>
    </source>
</evidence>
<dbReference type="EMBL" id="HF935256">
    <property type="protein sequence ID" value="CCX05508.1"/>
    <property type="molecule type" value="Genomic_DNA"/>
</dbReference>
<feature type="region of interest" description="Disordered" evidence="6">
    <location>
        <begin position="851"/>
        <end position="914"/>
    </location>
</feature>
<dbReference type="PROSITE" id="PS00108">
    <property type="entry name" value="PROTEIN_KINASE_ST"/>
    <property type="match status" value="1"/>
</dbReference>
<dbReference type="PROSITE" id="PS50011">
    <property type="entry name" value="PROTEIN_KINASE_DOM"/>
    <property type="match status" value="1"/>
</dbReference>
<feature type="region of interest" description="Disordered" evidence="6">
    <location>
        <begin position="418"/>
        <end position="437"/>
    </location>
</feature>
<dbReference type="STRING" id="1076935.U4KVE6"/>
<dbReference type="AlphaFoldDB" id="U4KVE6"/>
<keyword evidence="1" id="KW-0808">Transferase</keyword>
<dbReference type="PANTHER" id="PTHR11042:SF190">
    <property type="entry name" value="MITOSIS INHIBITOR PROTEIN KINASE MIK1"/>
    <property type="match status" value="1"/>
</dbReference>
<feature type="compositionally biased region" description="Polar residues" evidence="6">
    <location>
        <begin position="134"/>
        <end position="143"/>
    </location>
</feature>
<dbReference type="Pfam" id="PF00069">
    <property type="entry name" value="Pkinase"/>
    <property type="match status" value="1"/>
</dbReference>
<feature type="compositionally biased region" description="Low complexity" evidence="6">
    <location>
        <begin position="178"/>
        <end position="191"/>
    </location>
</feature>
<keyword evidence="2" id="KW-0547">Nucleotide-binding</keyword>
<dbReference type="InterPro" id="IPR050339">
    <property type="entry name" value="CC_SR_Kinase"/>
</dbReference>
<dbReference type="Proteomes" id="UP000018144">
    <property type="component" value="Unassembled WGS sequence"/>
</dbReference>
<dbReference type="GO" id="GO:0004713">
    <property type="term" value="F:protein tyrosine kinase activity"/>
    <property type="evidence" value="ECO:0007669"/>
    <property type="project" value="TreeGrafter"/>
</dbReference>
<dbReference type="SMART" id="SM00220">
    <property type="entry name" value="S_TKc"/>
    <property type="match status" value="1"/>
</dbReference>
<dbReference type="OrthoDB" id="5337378at2759"/>
<dbReference type="GO" id="GO:0110031">
    <property type="term" value="P:negative regulation of G2/MI transition of meiotic cell cycle"/>
    <property type="evidence" value="ECO:0007669"/>
    <property type="project" value="TreeGrafter"/>
</dbReference>
<feature type="compositionally biased region" description="Basic and acidic residues" evidence="6">
    <location>
        <begin position="901"/>
        <end position="914"/>
    </location>
</feature>
<dbReference type="GO" id="GO:0005737">
    <property type="term" value="C:cytoplasm"/>
    <property type="evidence" value="ECO:0007669"/>
    <property type="project" value="TreeGrafter"/>
</dbReference>
<evidence type="ECO:0000259" key="7">
    <source>
        <dbReference type="PROSITE" id="PS50011"/>
    </source>
</evidence>
<protein>
    <submittedName>
        <fullName evidence="8">Similar to Mitosis inhibitor protein kinase wee1 acc. no. P07527</fullName>
    </submittedName>
</protein>
<feature type="compositionally biased region" description="Polar residues" evidence="6">
    <location>
        <begin position="16"/>
        <end position="29"/>
    </location>
</feature>
<proteinExistence type="inferred from homology"/>
<dbReference type="eggNOG" id="KOG0601">
    <property type="taxonomic scope" value="Eukaryota"/>
</dbReference>
<evidence type="ECO:0000256" key="6">
    <source>
        <dbReference type="SAM" id="MobiDB-lite"/>
    </source>
</evidence>
<keyword evidence="3 8" id="KW-0418">Kinase</keyword>
<dbReference type="GO" id="GO:0005524">
    <property type="term" value="F:ATP binding"/>
    <property type="evidence" value="ECO:0007669"/>
    <property type="project" value="UniProtKB-KW"/>
</dbReference>
<evidence type="ECO:0000256" key="5">
    <source>
        <dbReference type="ARBA" id="ARBA00037982"/>
    </source>
</evidence>
<feature type="compositionally biased region" description="Basic residues" evidence="6">
    <location>
        <begin position="871"/>
        <end position="882"/>
    </location>
</feature>
<evidence type="ECO:0000313" key="9">
    <source>
        <dbReference type="Proteomes" id="UP000018144"/>
    </source>
</evidence>
<dbReference type="Gene3D" id="3.30.200.20">
    <property type="entry name" value="Phosphorylase Kinase, domain 1"/>
    <property type="match status" value="1"/>
</dbReference>
<feature type="domain" description="Protein kinase" evidence="7">
    <location>
        <begin position="496"/>
        <end position="839"/>
    </location>
</feature>
<dbReference type="InterPro" id="IPR008271">
    <property type="entry name" value="Ser/Thr_kinase_AS"/>
</dbReference>
<sequence length="914" mass="100373">MVTSFSPRRHHGEPTNLFSPPTTSPSQCTAFARSIQPAPKTRSATRRSPRSPHEPRAHSPTKVPFSLTVGNSMNMRSESTSPHESPLRDATARTTLCPDPAIRPGGTSPLKRSDTMRGMDEASRGSPVAKRRNSQFCSLSSGQPPIFGSPSVGASTKRTGVKRSSVFDKPSHLRRSLPRSSLMDLSSSEPTSKMRRVTSVENFLGPPRDSPFTTKKAPLPNPSMHPHPLSRPAFGAPRQIHKLATEENDWMTPQNYKSAKPNILAFHSTGFVQKRGRALDKDNGHQPDTPCKRPAGPFPGSAFHVSSKVGNKIPMADLGSPSTPVPLINQPGPSLLNRRNSTGSNAGSDYDCTQSTMDYTLPPTPTKKPANAFDDDSVFMTNKRLRPEDHGMPSTPRHHMEILTTPTASLAAESRVATASPRTPKCEVQPPDPSSLSISGKTQHYNPLSFEAASTPTNCVTPTRDFAHSALVARHSSPPFGDHFITEDGMSLFSKFSDVKHIGSGEFSEVYKVVEKSRGYSRQLFTPGRSSESGFSSSPSNVSVSPQLYAVKRAKQKFLGPRDRREKMQEVQILKELANHDHIVSYVDHWMDDGDYLCIQTEFCENGSLDKFLELHGTKGRLDEFRVWKILLELCLGLDYLHSQSFMHLDLKPGNILITSTGSLKLGDFGMAMRHPPEYDLEKEGDRAYIAQEVLDRKPSQKSDIFSLGICIIEIASNQALPPYGLEWEALRRGDLSVAPVLSTLYSGELVHRDEDGNPVGTEMLPVPLLPTAGLAGRQLPTTREGRLLHRPKPGHRVEPPVFMARKGLERVVSKMIAERVEDRPTAAQLLAGEELGWVNARRKAAATIFEGLWGPGGPGDEGDGGEGGSGKKKPATRRRFVEKKQVQVEDHDDLGLVGTSKERKERRKGGEKE</sequence>
<evidence type="ECO:0000256" key="2">
    <source>
        <dbReference type="ARBA" id="ARBA00022741"/>
    </source>
</evidence>
<evidence type="ECO:0000256" key="4">
    <source>
        <dbReference type="ARBA" id="ARBA00022840"/>
    </source>
</evidence>
<dbReference type="InterPro" id="IPR000719">
    <property type="entry name" value="Prot_kinase_dom"/>
</dbReference>
<name>U4KVE6_PYROM</name>
<dbReference type="GO" id="GO:0005634">
    <property type="term" value="C:nucleus"/>
    <property type="evidence" value="ECO:0007669"/>
    <property type="project" value="TreeGrafter"/>
</dbReference>
<feature type="region of interest" description="Disordered" evidence="6">
    <location>
        <begin position="1"/>
        <end position="234"/>
    </location>
</feature>
<dbReference type="OMA" id="TIFEGLW"/>
<accession>U4KVE6</accession>
<keyword evidence="4" id="KW-0067">ATP-binding</keyword>
<dbReference type="PANTHER" id="PTHR11042">
    <property type="entry name" value="EUKARYOTIC TRANSLATION INITIATION FACTOR 2-ALPHA KINASE EIF2-ALPHA KINASE -RELATED"/>
    <property type="match status" value="1"/>
</dbReference>
<comment type="similarity">
    <text evidence="5">Belongs to the protein kinase superfamily. Ser/Thr protein kinase family. GCN2 subfamily.</text>
</comment>
<evidence type="ECO:0000256" key="3">
    <source>
        <dbReference type="ARBA" id="ARBA00022777"/>
    </source>
</evidence>
<reference evidence="8 9" key="1">
    <citation type="journal article" date="2013" name="PLoS Genet.">
        <title>The genome and development-dependent transcriptomes of Pyronema confluens: a window into fungal evolution.</title>
        <authorList>
            <person name="Traeger S."/>
            <person name="Altegoer F."/>
            <person name="Freitag M."/>
            <person name="Gabaldon T."/>
            <person name="Kempken F."/>
            <person name="Kumar A."/>
            <person name="Marcet-Houben M."/>
            <person name="Poggeler S."/>
            <person name="Stajich J.E."/>
            <person name="Nowrousian M."/>
        </authorList>
    </citation>
    <scope>NUCLEOTIDE SEQUENCE [LARGE SCALE GENOMIC DNA]</scope>
    <source>
        <strain evidence="9">CBS 100304</strain>
        <tissue evidence="8">Vegetative mycelium</tissue>
    </source>
</reference>
<organism evidence="8 9">
    <name type="scientific">Pyronema omphalodes (strain CBS 100304)</name>
    <name type="common">Pyronema confluens</name>
    <dbReference type="NCBI Taxonomy" id="1076935"/>
    <lineage>
        <taxon>Eukaryota</taxon>
        <taxon>Fungi</taxon>
        <taxon>Dikarya</taxon>
        <taxon>Ascomycota</taxon>
        <taxon>Pezizomycotina</taxon>
        <taxon>Pezizomycetes</taxon>
        <taxon>Pezizales</taxon>
        <taxon>Pyronemataceae</taxon>
        <taxon>Pyronema</taxon>
    </lineage>
</organism>
<dbReference type="SUPFAM" id="SSF56112">
    <property type="entry name" value="Protein kinase-like (PK-like)"/>
    <property type="match status" value="1"/>
</dbReference>
<dbReference type="InterPro" id="IPR011009">
    <property type="entry name" value="Kinase-like_dom_sf"/>
</dbReference>
<keyword evidence="9" id="KW-1185">Reference proteome</keyword>
<feature type="compositionally biased region" description="Polar residues" evidence="6">
    <location>
        <begin position="68"/>
        <end position="83"/>
    </location>
</feature>
<dbReference type="Gene3D" id="1.10.510.10">
    <property type="entry name" value="Transferase(Phosphotransferase) domain 1"/>
    <property type="match status" value="1"/>
</dbReference>
<evidence type="ECO:0000256" key="1">
    <source>
        <dbReference type="ARBA" id="ARBA00022679"/>
    </source>
</evidence>